<evidence type="ECO:0000313" key="2">
    <source>
        <dbReference type="Proteomes" id="UP000267517"/>
    </source>
</evidence>
<dbReference type="Proteomes" id="UP000267517">
    <property type="component" value="Chromosome I"/>
</dbReference>
<sequence>MNYSKIRHIVSKTFLFTLLLGGVTWMGSCSDIDCPVTNGVWANYVVQGDTLRDTLTISAIRENKTDTVLLNKQVNTTKFTLPMSYSGDSDKLRFVFTSKAGVTTVDTVTVSKTNISHFESVDCPPTFFHTLTAVSAKGTRVSQVEINNPNVDYDGTKEHILITFTNP</sequence>
<reference evidence="1 2" key="1">
    <citation type="submission" date="2017-05" db="EMBL/GenBank/DDBJ databases">
        <title>whole genome sequence of Prevotella melaninogenica GAI 07411.</title>
        <authorList>
            <person name="Kondo Y."/>
            <person name="Hoshino T."/>
        </authorList>
    </citation>
    <scope>NUCLEOTIDE SEQUENCE [LARGE SCALE GENOMIC DNA]</scope>
    <source>
        <strain evidence="1 2">GAI 07411</strain>
    </source>
</reference>
<accession>A0A250KGS2</accession>
<dbReference type="EMBL" id="AP018049">
    <property type="protein sequence ID" value="BBA28880.1"/>
    <property type="molecule type" value="Genomic_DNA"/>
</dbReference>
<dbReference type="OrthoDB" id="1028273at2"/>
<dbReference type="InterPro" id="IPR045607">
    <property type="entry name" value="DUF6452"/>
</dbReference>
<dbReference type="Pfam" id="PF20050">
    <property type="entry name" value="DUF6452"/>
    <property type="match status" value="1"/>
</dbReference>
<gene>
    <name evidence="1" type="ORF">PMEL1_00789</name>
</gene>
<proteinExistence type="predicted"/>
<dbReference type="PROSITE" id="PS51257">
    <property type="entry name" value="PROKAR_LIPOPROTEIN"/>
    <property type="match status" value="1"/>
</dbReference>
<name>A0A250KGS2_9BACT</name>
<dbReference type="RefSeq" id="WP_120174058.1">
    <property type="nucleotide sequence ID" value="NZ_AP018049.1"/>
</dbReference>
<organism evidence="1 2">
    <name type="scientific">Prevotella melaninogenica</name>
    <dbReference type="NCBI Taxonomy" id="28132"/>
    <lineage>
        <taxon>Bacteria</taxon>
        <taxon>Pseudomonadati</taxon>
        <taxon>Bacteroidota</taxon>
        <taxon>Bacteroidia</taxon>
        <taxon>Bacteroidales</taxon>
        <taxon>Prevotellaceae</taxon>
        <taxon>Prevotella</taxon>
    </lineage>
</organism>
<evidence type="ECO:0000313" key="1">
    <source>
        <dbReference type="EMBL" id="BBA28880.1"/>
    </source>
</evidence>
<protein>
    <submittedName>
        <fullName evidence="1">Uncharacterized protein</fullName>
    </submittedName>
</protein>
<dbReference type="AlphaFoldDB" id="A0A250KGS2"/>